<evidence type="ECO:0000256" key="5">
    <source>
        <dbReference type="ARBA" id="ARBA00022970"/>
    </source>
</evidence>
<reference evidence="7" key="1">
    <citation type="journal article" date="2020" name="mSystems">
        <title>Genome- and Community-Level Interaction Insights into Carbon Utilization and Element Cycling Functions of Hydrothermarchaeota in Hydrothermal Sediment.</title>
        <authorList>
            <person name="Zhou Z."/>
            <person name="Liu Y."/>
            <person name="Xu W."/>
            <person name="Pan J."/>
            <person name="Luo Z.H."/>
            <person name="Li M."/>
        </authorList>
    </citation>
    <scope>NUCLEOTIDE SEQUENCE [LARGE SCALE GENOMIC DNA]</scope>
    <source>
        <strain evidence="7">SpSt-769</strain>
    </source>
</reference>
<evidence type="ECO:0000256" key="4">
    <source>
        <dbReference type="ARBA" id="ARBA00022840"/>
    </source>
</evidence>
<accession>A0A7C4AS85</accession>
<dbReference type="GO" id="GO:0005524">
    <property type="term" value="F:ATP binding"/>
    <property type="evidence" value="ECO:0007669"/>
    <property type="project" value="UniProtKB-KW"/>
</dbReference>
<dbReference type="InterPro" id="IPR003593">
    <property type="entry name" value="AAA+_ATPase"/>
</dbReference>
<gene>
    <name evidence="7" type="ORF">ENV54_07485</name>
</gene>
<evidence type="ECO:0000256" key="2">
    <source>
        <dbReference type="ARBA" id="ARBA00022448"/>
    </source>
</evidence>
<dbReference type="CDD" id="cd03224">
    <property type="entry name" value="ABC_TM1139_LivF_branched"/>
    <property type="match status" value="1"/>
</dbReference>
<dbReference type="EMBL" id="DTGT01000237">
    <property type="protein sequence ID" value="HGH61122.1"/>
    <property type="molecule type" value="Genomic_DNA"/>
</dbReference>
<sequence>MADKKDYDALLKIEGIETLYFDRIYALHGLSLKVRQGEIFTVLGPNGAGKTTLLKTIAGLLKDQPKKGLIEFQGKRIHRLAPEKISSMGIVYVPEDRGLFRELSVGENLELGCWGRRERDAKDDMERVFGLFPILKTRRDQQAETLSGGEQQMLAIARALLRRPTLLMLDEPSLGLAPMVARTVYDALLQVSQGGTTILLVEQNARLALSIAHYGYIMESGRIVLEGTAEELSQNEDVQELYLGLGGEAAASPKGWRLYKKRRRW</sequence>
<comment type="caution">
    <text evidence="7">The sequence shown here is derived from an EMBL/GenBank/DDBJ whole genome shotgun (WGS) entry which is preliminary data.</text>
</comment>
<evidence type="ECO:0000313" key="7">
    <source>
        <dbReference type="EMBL" id="HGH61122.1"/>
    </source>
</evidence>
<keyword evidence="5" id="KW-0029">Amino-acid transport</keyword>
<dbReference type="InterPro" id="IPR052156">
    <property type="entry name" value="BCAA_Transport_ATP-bd_LivF"/>
</dbReference>
<keyword evidence="2" id="KW-0813">Transport</keyword>
<dbReference type="SMART" id="SM00382">
    <property type="entry name" value="AAA"/>
    <property type="match status" value="1"/>
</dbReference>
<keyword evidence="4 7" id="KW-0067">ATP-binding</keyword>
<dbReference type="InterPro" id="IPR003439">
    <property type="entry name" value="ABC_transporter-like_ATP-bd"/>
</dbReference>
<dbReference type="PROSITE" id="PS00211">
    <property type="entry name" value="ABC_TRANSPORTER_1"/>
    <property type="match status" value="1"/>
</dbReference>
<name>A0A7C4AS85_9BACT</name>
<dbReference type="Pfam" id="PF00005">
    <property type="entry name" value="ABC_tran"/>
    <property type="match status" value="1"/>
</dbReference>
<evidence type="ECO:0000259" key="6">
    <source>
        <dbReference type="PROSITE" id="PS50893"/>
    </source>
</evidence>
<dbReference type="Gene3D" id="3.40.50.300">
    <property type="entry name" value="P-loop containing nucleotide triphosphate hydrolases"/>
    <property type="match status" value="1"/>
</dbReference>
<dbReference type="GO" id="GO:0015658">
    <property type="term" value="F:branched-chain amino acid transmembrane transporter activity"/>
    <property type="evidence" value="ECO:0007669"/>
    <property type="project" value="TreeGrafter"/>
</dbReference>
<comment type="similarity">
    <text evidence="1">Belongs to the ABC transporter superfamily.</text>
</comment>
<feature type="domain" description="ABC transporter" evidence="6">
    <location>
        <begin position="11"/>
        <end position="245"/>
    </location>
</feature>
<proteinExistence type="inferred from homology"/>
<dbReference type="GO" id="GO:0015807">
    <property type="term" value="P:L-amino acid transport"/>
    <property type="evidence" value="ECO:0007669"/>
    <property type="project" value="TreeGrafter"/>
</dbReference>
<dbReference type="InterPro" id="IPR017871">
    <property type="entry name" value="ABC_transporter-like_CS"/>
</dbReference>
<dbReference type="GO" id="GO:0016887">
    <property type="term" value="F:ATP hydrolysis activity"/>
    <property type="evidence" value="ECO:0007669"/>
    <property type="project" value="InterPro"/>
</dbReference>
<dbReference type="AlphaFoldDB" id="A0A7C4AS85"/>
<dbReference type="InterPro" id="IPR027417">
    <property type="entry name" value="P-loop_NTPase"/>
</dbReference>
<protein>
    <submittedName>
        <fullName evidence="7">ABC transporter ATP-binding protein</fullName>
    </submittedName>
</protein>
<evidence type="ECO:0000256" key="3">
    <source>
        <dbReference type="ARBA" id="ARBA00022741"/>
    </source>
</evidence>
<dbReference type="PANTHER" id="PTHR43820:SF8">
    <property type="entry name" value="ABC TRANSPORTER SUBSTRATE-BINDING PROTEIN"/>
    <property type="match status" value="1"/>
</dbReference>
<evidence type="ECO:0000256" key="1">
    <source>
        <dbReference type="ARBA" id="ARBA00005417"/>
    </source>
</evidence>
<dbReference type="SUPFAM" id="SSF52540">
    <property type="entry name" value="P-loop containing nucleoside triphosphate hydrolases"/>
    <property type="match status" value="1"/>
</dbReference>
<dbReference type="PROSITE" id="PS50893">
    <property type="entry name" value="ABC_TRANSPORTER_2"/>
    <property type="match status" value="1"/>
</dbReference>
<dbReference type="PANTHER" id="PTHR43820">
    <property type="entry name" value="HIGH-AFFINITY BRANCHED-CHAIN AMINO ACID TRANSPORT ATP-BINDING PROTEIN LIVF"/>
    <property type="match status" value="1"/>
</dbReference>
<keyword evidence="3" id="KW-0547">Nucleotide-binding</keyword>
<organism evidence="7">
    <name type="scientific">Desulfomonile tiedjei</name>
    <dbReference type="NCBI Taxonomy" id="2358"/>
    <lineage>
        <taxon>Bacteria</taxon>
        <taxon>Pseudomonadati</taxon>
        <taxon>Thermodesulfobacteriota</taxon>
        <taxon>Desulfomonilia</taxon>
        <taxon>Desulfomonilales</taxon>
        <taxon>Desulfomonilaceae</taxon>
        <taxon>Desulfomonile</taxon>
    </lineage>
</organism>